<evidence type="ECO:0000313" key="1">
    <source>
        <dbReference type="EMBL" id="GAA2009171.1"/>
    </source>
</evidence>
<keyword evidence="2" id="KW-1185">Reference proteome</keyword>
<reference evidence="1 2" key="1">
    <citation type="journal article" date="2019" name="Int. J. Syst. Evol. Microbiol.">
        <title>The Global Catalogue of Microorganisms (GCM) 10K type strain sequencing project: providing services to taxonomists for standard genome sequencing and annotation.</title>
        <authorList>
            <consortium name="The Broad Institute Genomics Platform"/>
            <consortium name="The Broad Institute Genome Sequencing Center for Infectious Disease"/>
            <person name="Wu L."/>
            <person name="Ma J."/>
        </authorList>
    </citation>
    <scope>NUCLEOTIDE SEQUENCE [LARGE SCALE GENOMIC DNA]</scope>
    <source>
        <strain evidence="1 2">JCM 16013</strain>
    </source>
</reference>
<comment type="caution">
    <text evidence="1">The sequence shown here is derived from an EMBL/GenBank/DDBJ whole genome shotgun (WGS) entry which is preliminary data.</text>
</comment>
<proteinExistence type="predicted"/>
<organism evidence="1 2">
    <name type="scientific">Catenulispora subtropica</name>
    <dbReference type="NCBI Taxonomy" id="450798"/>
    <lineage>
        <taxon>Bacteria</taxon>
        <taxon>Bacillati</taxon>
        <taxon>Actinomycetota</taxon>
        <taxon>Actinomycetes</taxon>
        <taxon>Catenulisporales</taxon>
        <taxon>Catenulisporaceae</taxon>
        <taxon>Catenulispora</taxon>
    </lineage>
</organism>
<gene>
    <name evidence="1" type="ORF">GCM10009838_89000</name>
</gene>
<accession>A0ABN2THL8</accession>
<dbReference type="Proteomes" id="UP001499854">
    <property type="component" value="Unassembled WGS sequence"/>
</dbReference>
<protein>
    <submittedName>
        <fullName evidence="1">Uncharacterized protein</fullName>
    </submittedName>
</protein>
<sequence>MCGTRVQPTTDQAEVWILDDLKAPNSDSPDFARLGAALTTIAPDLGGLLPRELLETRQIVYLCQHHADAYHYPAHLPEP</sequence>
<name>A0ABN2THL8_9ACTN</name>
<evidence type="ECO:0000313" key="2">
    <source>
        <dbReference type="Proteomes" id="UP001499854"/>
    </source>
</evidence>
<dbReference type="RefSeq" id="WP_344663311.1">
    <property type="nucleotide sequence ID" value="NZ_BAAAQM010000118.1"/>
</dbReference>
<dbReference type="EMBL" id="BAAAQM010000118">
    <property type="protein sequence ID" value="GAA2009171.1"/>
    <property type="molecule type" value="Genomic_DNA"/>
</dbReference>